<evidence type="ECO:0000259" key="2">
    <source>
        <dbReference type="Pfam" id="PF20700"/>
    </source>
</evidence>
<feature type="compositionally biased region" description="Basic residues" evidence="1">
    <location>
        <begin position="234"/>
        <end position="244"/>
    </location>
</feature>
<name>A0A0J7MW81_LASNI</name>
<evidence type="ECO:0000313" key="4">
    <source>
        <dbReference type="Proteomes" id="UP000036403"/>
    </source>
</evidence>
<reference evidence="3 4" key="1">
    <citation type="submission" date="2015-04" db="EMBL/GenBank/DDBJ databases">
        <title>Lasius niger genome sequencing.</title>
        <authorList>
            <person name="Konorov E.A."/>
            <person name="Nikitin M.A."/>
            <person name="Kirill M.V."/>
            <person name="Chang P."/>
        </authorList>
    </citation>
    <scope>NUCLEOTIDE SEQUENCE [LARGE SCALE GENOMIC DNA]</scope>
    <source>
        <tissue evidence="3">Whole</tissue>
    </source>
</reference>
<dbReference type="Pfam" id="PF20700">
    <property type="entry name" value="Mutator"/>
    <property type="match status" value="1"/>
</dbReference>
<gene>
    <name evidence="3" type="ORF">RF55_17253</name>
</gene>
<dbReference type="PaxDb" id="67767-A0A0J7MW81"/>
<dbReference type="AlphaFoldDB" id="A0A0J7MW81"/>
<keyword evidence="4" id="KW-1185">Reference proteome</keyword>
<dbReference type="EMBL" id="LBMM01015675">
    <property type="protein sequence ID" value="KMQ84720.1"/>
    <property type="molecule type" value="Genomic_DNA"/>
</dbReference>
<proteinExistence type="predicted"/>
<dbReference type="OrthoDB" id="8191111at2759"/>
<comment type="caution">
    <text evidence="3">The sequence shown here is derived from an EMBL/GenBank/DDBJ whole genome shotgun (WGS) entry which is preliminary data.</text>
</comment>
<dbReference type="Proteomes" id="UP000036403">
    <property type="component" value="Unassembled WGS sequence"/>
</dbReference>
<accession>A0A0J7MW81</accession>
<dbReference type="PANTHER" id="PTHR33309:SF3">
    <property type="entry name" value="CCHC-TYPE DOMAIN-CONTAINING PROTEIN"/>
    <property type="match status" value="1"/>
</dbReference>
<evidence type="ECO:0000313" key="3">
    <source>
        <dbReference type="EMBL" id="KMQ84720.1"/>
    </source>
</evidence>
<feature type="domain" description="Mutator-like transposase" evidence="2">
    <location>
        <begin position="2"/>
        <end position="304"/>
    </location>
</feature>
<evidence type="ECO:0000256" key="1">
    <source>
        <dbReference type="SAM" id="MobiDB-lite"/>
    </source>
</evidence>
<dbReference type="PANTHER" id="PTHR33309">
    <property type="entry name" value="KERATIN, ULTRA HIGH-SULFUR MATRIX PROTEIN-LIKE"/>
    <property type="match status" value="1"/>
</dbReference>
<organism evidence="3 4">
    <name type="scientific">Lasius niger</name>
    <name type="common">Black garden ant</name>
    <dbReference type="NCBI Taxonomy" id="67767"/>
    <lineage>
        <taxon>Eukaryota</taxon>
        <taxon>Metazoa</taxon>
        <taxon>Ecdysozoa</taxon>
        <taxon>Arthropoda</taxon>
        <taxon>Hexapoda</taxon>
        <taxon>Insecta</taxon>
        <taxon>Pterygota</taxon>
        <taxon>Neoptera</taxon>
        <taxon>Endopterygota</taxon>
        <taxon>Hymenoptera</taxon>
        <taxon>Apocrita</taxon>
        <taxon>Aculeata</taxon>
        <taxon>Formicoidea</taxon>
        <taxon>Formicidae</taxon>
        <taxon>Formicinae</taxon>
        <taxon>Lasius</taxon>
        <taxon>Lasius</taxon>
    </lineage>
</organism>
<feature type="compositionally biased region" description="Basic and acidic residues" evidence="1">
    <location>
        <begin position="430"/>
        <end position="452"/>
    </location>
</feature>
<feature type="region of interest" description="Disordered" evidence="1">
    <location>
        <begin position="424"/>
        <end position="452"/>
    </location>
</feature>
<protein>
    <recommendedName>
        <fullName evidence="2">Mutator-like transposase domain-containing protein</fullName>
    </recommendedName>
</protein>
<feature type="region of interest" description="Disordered" evidence="1">
    <location>
        <begin position="210"/>
        <end position="245"/>
    </location>
</feature>
<sequence>MRLIGVGLQGINNFCGLMDLGAGFNISTYYNCIDNIKVAVDAVFKVVLNKAAGEEKDKNKEAGNIENELCISGDGSWSKRGFTSRLGIVSLIGKYSNKILDVVVKSSFCKACVMWKGNTNTVEYEAFYDAHNENCMANHEESAGKMEVDGVLEMFLRSEDLHNARYRYYIGDGDTKTFKALLDKQPYGEEFIVKRKECVLHVKKRMYRRAKEAKKSLTQRKKEKQKDAQASTKTKSKIQPKSKKMQLTNKLMQDLSLYYGLAIRRHTDSVENMKKEIWATFFHKISTDEEPQHLHCPAGAESWCKWRQHEAAGTLCDFTHPPPLDDDVQEVLRPIYEELTADELLERCLGNNTQNNNESFNACVWHLVPKHIFTGRIILEIAAYTSACVFNEGFCTLLKIMEVMGVTIGSAVVQLAHKQDGQRIAQANRRSTDASKESRMARREERALENETYKESEGILYSAGIAD</sequence>
<dbReference type="InterPro" id="IPR049012">
    <property type="entry name" value="Mutator_transp_dom"/>
</dbReference>